<evidence type="ECO:0000259" key="6">
    <source>
        <dbReference type="PROSITE" id="PS51184"/>
    </source>
</evidence>
<dbReference type="EMBL" id="BQFW01000014">
    <property type="protein sequence ID" value="GJJ77969.1"/>
    <property type="molecule type" value="Genomic_DNA"/>
</dbReference>
<dbReference type="InterPro" id="IPR003347">
    <property type="entry name" value="JmjC_dom"/>
</dbReference>
<dbReference type="PANTHER" id="PTHR12480:SF6">
    <property type="entry name" value="2-OXOGLUTARATE AND IRON-DEPENDENT OXYGENASE JMJD4"/>
    <property type="match status" value="1"/>
</dbReference>
<dbReference type="Pfam" id="PF13621">
    <property type="entry name" value="Cupin_8"/>
    <property type="match status" value="1"/>
</dbReference>
<evidence type="ECO:0000256" key="2">
    <source>
        <dbReference type="ARBA" id="ARBA00022964"/>
    </source>
</evidence>
<reference evidence="7" key="2">
    <citation type="journal article" date="2022" name="Microbiol. Resour. Announc.">
        <title>Whole-Genome Sequence of Entomortierella parvispora E1425, a Mucoromycotan Fungus Associated with Burkholderiaceae-Related Endosymbiotic Bacteria.</title>
        <authorList>
            <person name="Herlambang A."/>
            <person name="Guo Y."/>
            <person name="Takashima Y."/>
            <person name="Narisawa K."/>
            <person name="Ohta H."/>
            <person name="Nishizawa T."/>
        </authorList>
    </citation>
    <scope>NUCLEOTIDE SEQUENCE</scope>
    <source>
        <strain evidence="7">E1425</strain>
    </source>
</reference>
<dbReference type="Gene3D" id="2.60.120.620">
    <property type="entry name" value="q2cbj1_9rhob like domain"/>
    <property type="match status" value="1"/>
</dbReference>
<dbReference type="Proteomes" id="UP000827284">
    <property type="component" value="Unassembled WGS sequence"/>
</dbReference>
<keyword evidence="3" id="KW-0560">Oxidoreductase</keyword>
<comment type="cofactor">
    <cofactor evidence="1">
        <name>L-ascorbate</name>
        <dbReference type="ChEBI" id="CHEBI:38290"/>
    </cofactor>
</comment>
<sequence>MATSTSDTLHIPRDYSAIGSIPYCKEPPTYDQFRALYLDPNIPVLIGPALTEHWRARQQWVVSATGKPDFKRLRDQLCQEPAEVPVADCATRDYTDQKRSTMDLKDFLDEWEARSIAGEPSRTYLKDYHFLRAFPDYGAYETPSIFRDDWMNEFWTRRTDLDDDYRFVYCGGDATFTPFHADVYRSYSWSANICGIKKWTLFPPGQEHLFRDNLRNTVYDIENVDATQFPLFHTAKRFTIYQNPGETLFVPSGWWHQVHNIGDTISINHNWCNGSNLDLILESLCSDLKEVEHEIEHLKEDMEEEEWVETCQRLLLANSGWDWSTIWQLCMTVHDRVQRQMETQATVEDEGVNPQPSTTSTREPHSLAMAPQQPHTVQESTLVTVLDPEYTAHVHSTIQASILPLKTAGGSQPIAGSASDNIAFTIDSFLSPQECRSLIEIAELGGFRKELLSLGSPDFPKSYVADYRHSLRTEVTDPAFAASLWTRISKFIPTEHFFDRQVHPSIAPAQAPHVQSAARGRSMTAVGLDPKIRFLKYEPGHQFLAHMDAEYEDEEGRLGLLTFQIYLNEDYQGGETSFMTSELESTLSPDLMAKLDADEDLMDDEIQLPPLKKIHVYAGVGKALVFQRDLIHEAARVLKGVKYVIGIDVMFRTSSS</sequence>
<dbReference type="InterPro" id="IPR044862">
    <property type="entry name" value="Pro_4_hyd_alph_FE2OG_OXY"/>
</dbReference>
<evidence type="ECO:0000256" key="5">
    <source>
        <dbReference type="SAM" id="MobiDB-lite"/>
    </source>
</evidence>
<dbReference type="SMART" id="SM00558">
    <property type="entry name" value="JmjC"/>
    <property type="match status" value="1"/>
</dbReference>
<evidence type="ECO:0000256" key="4">
    <source>
        <dbReference type="SAM" id="Coils"/>
    </source>
</evidence>
<evidence type="ECO:0000256" key="3">
    <source>
        <dbReference type="ARBA" id="ARBA00023002"/>
    </source>
</evidence>
<dbReference type="GO" id="GO:0031418">
    <property type="term" value="F:L-ascorbic acid binding"/>
    <property type="evidence" value="ECO:0007669"/>
    <property type="project" value="InterPro"/>
</dbReference>
<dbReference type="GO" id="GO:0005634">
    <property type="term" value="C:nucleus"/>
    <property type="evidence" value="ECO:0007669"/>
    <property type="project" value="TreeGrafter"/>
</dbReference>
<dbReference type="PROSITE" id="PS51184">
    <property type="entry name" value="JMJC"/>
    <property type="match status" value="1"/>
</dbReference>
<dbReference type="GO" id="GO:0016706">
    <property type="term" value="F:2-oxoglutarate-dependent dioxygenase activity"/>
    <property type="evidence" value="ECO:0007669"/>
    <property type="project" value="TreeGrafter"/>
</dbReference>
<dbReference type="AlphaFoldDB" id="A0A9P3HJP9"/>
<dbReference type="GO" id="GO:0005737">
    <property type="term" value="C:cytoplasm"/>
    <property type="evidence" value="ECO:0007669"/>
    <property type="project" value="TreeGrafter"/>
</dbReference>
<keyword evidence="8" id="KW-1185">Reference proteome</keyword>
<accession>A0A9P3HJP9</accession>
<dbReference type="Gene3D" id="2.60.120.650">
    <property type="entry name" value="Cupin"/>
    <property type="match status" value="1"/>
</dbReference>
<dbReference type="InterPro" id="IPR041667">
    <property type="entry name" value="Cupin_8"/>
</dbReference>
<dbReference type="InterPro" id="IPR050910">
    <property type="entry name" value="JMJD6_ArgDemeth/LysHydrox"/>
</dbReference>
<gene>
    <name evidence="7" type="ORF">EMPS_10328</name>
</gene>
<feature type="region of interest" description="Disordered" evidence="5">
    <location>
        <begin position="344"/>
        <end position="376"/>
    </location>
</feature>
<evidence type="ECO:0000313" key="8">
    <source>
        <dbReference type="Proteomes" id="UP000827284"/>
    </source>
</evidence>
<dbReference type="OrthoDB" id="424465at2759"/>
<comment type="caution">
    <text evidence="7">The sequence shown here is derived from an EMBL/GenBank/DDBJ whole genome shotgun (WGS) entry which is preliminary data.</text>
</comment>
<evidence type="ECO:0000256" key="1">
    <source>
        <dbReference type="ARBA" id="ARBA00001961"/>
    </source>
</evidence>
<keyword evidence="2" id="KW-0223">Dioxygenase</keyword>
<dbReference type="GO" id="GO:0045905">
    <property type="term" value="P:positive regulation of translational termination"/>
    <property type="evidence" value="ECO:0007669"/>
    <property type="project" value="TreeGrafter"/>
</dbReference>
<proteinExistence type="predicted"/>
<dbReference type="SMART" id="SM00702">
    <property type="entry name" value="P4Hc"/>
    <property type="match status" value="1"/>
</dbReference>
<organism evidence="7 8">
    <name type="scientific">Entomortierella parvispora</name>
    <dbReference type="NCBI Taxonomy" id="205924"/>
    <lineage>
        <taxon>Eukaryota</taxon>
        <taxon>Fungi</taxon>
        <taxon>Fungi incertae sedis</taxon>
        <taxon>Mucoromycota</taxon>
        <taxon>Mortierellomycotina</taxon>
        <taxon>Mortierellomycetes</taxon>
        <taxon>Mortierellales</taxon>
        <taxon>Mortierellaceae</taxon>
        <taxon>Entomortierella</taxon>
    </lineage>
</organism>
<dbReference type="GO" id="GO:0005506">
    <property type="term" value="F:iron ion binding"/>
    <property type="evidence" value="ECO:0007669"/>
    <property type="project" value="InterPro"/>
</dbReference>
<keyword evidence="4" id="KW-0175">Coiled coil</keyword>
<name>A0A9P3HJP9_9FUNG</name>
<feature type="domain" description="JmjC" evidence="6">
    <location>
        <begin position="131"/>
        <end position="288"/>
    </location>
</feature>
<dbReference type="InterPro" id="IPR006620">
    <property type="entry name" value="Pro_4_hyd_alph"/>
</dbReference>
<reference evidence="7" key="1">
    <citation type="submission" date="2021-11" db="EMBL/GenBank/DDBJ databases">
        <authorList>
            <person name="Herlambang A."/>
            <person name="Guo Y."/>
            <person name="Takashima Y."/>
            <person name="Nishizawa T."/>
        </authorList>
    </citation>
    <scope>NUCLEOTIDE SEQUENCE</scope>
    <source>
        <strain evidence="7">E1425</strain>
    </source>
</reference>
<dbReference type="PANTHER" id="PTHR12480">
    <property type="entry name" value="ARGININE DEMETHYLASE AND LYSYL-HYDROXYLASE JMJD"/>
    <property type="match status" value="1"/>
</dbReference>
<dbReference type="SUPFAM" id="SSF51197">
    <property type="entry name" value="Clavaminate synthase-like"/>
    <property type="match status" value="1"/>
</dbReference>
<evidence type="ECO:0000313" key="7">
    <source>
        <dbReference type="EMBL" id="GJJ77969.1"/>
    </source>
</evidence>
<protein>
    <submittedName>
        <fullName evidence="7">Histone arginine demethylase JMJD6</fullName>
    </submittedName>
</protein>
<dbReference type="GO" id="GO:0043565">
    <property type="term" value="F:sequence-specific DNA binding"/>
    <property type="evidence" value="ECO:0007669"/>
    <property type="project" value="TreeGrafter"/>
</dbReference>
<feature type="coiled-coil region" evidence="4">
    <location>
        <begin position="281"/>
        <end position="308"/>
    </location>
</feature>
<dbReference type="Pfam" id="PF13640">
    <property type="entry name" value="2OG-FeII_Oxy_3"/>
    <property type="match status" value="1"/>
</dbReference>